<comment type="caution">
    <text evidence="1">The sequence shown here is derived from an EMBL/GenBank/DDBJ whole genome shotgun (WGS) entry which is preliminary data.</text>
</comment>
<dbReference type="HOGENOM" id="CLU_2987464_0_0_11"/>
<organism evidence="1 2">
    <name type="scientific">Bifidobacterium dentium ATCC 27679</name>
    <dbReference type="NCBI Taxonomy" id="871562"/>
    <lineage>
        <taxon>Bacteria</taxon>
        <taxon>Bacillati</taxon>
        <taxon>Actinomycetota</taxon>
        <taxon>Actinomycetes</taxon>
        <taxon>Bifidobacteriales</taxon>
        <taxon>Bifidobacteriaceae</taxon>
        <taxon>Bifidobacterium</taxon>
    </lineage>
</organism>
<accession>E0Q9B3</accession>
<dbReference type="AlphaFoldDB" id="E0Q9B3"/>
<evidence type="ECO:0000313" key="1">
    <source>
        <dbReference type="EMBL" id="EFM40836.1"/>
    </source>
</evidence>
<evidence type="ECO:0000313" key="2">
    <source>
        <dbReference type="Proteomes" id="UP000003323"/>
    </source>
</evidence>
<sequence>MTNKQRFRAHLLTYLLTTNLGWPEYVEAAYGVTQSCRTGDERLQILFDRYAEMAEQE</sequence>
<reference evidence="1 2" key="1">
    <citation type="submission" date="2010-08" db="EMBL/GenBank/DDBJ databases">
        <authorList>
            <person name="Muzny D."/>
            <person name="Qin X."/>
            <person name="Deng J."/>
            <person name="Jiang H."/>
            <person name="Liu Y."/>
            <person name="Qu J."/>
            <person name="Song X.-Z."/>
            <person name="Zhang L."/>
            <person name="Thornton R."/>
            <person name="Coyle M."/>
            <person name="Francisco L."/>
            <person name="Jackson L."/>
            <person name="Javaid M."/>
            <person name="Korchina V."/>
            <person name="Kovar C."/>
            <person name="Mata R."/>
            <person name="Mathew T."/>
            <person name="Ngo R."/>
            <person name="Nguyen L."/>
            <person name="Nguyen N."/>
            <person name="Okwuonu G."/>
            <person name="Ongeri F."/>
            <person name="Pham C."/>
            <person name="Simmons D."/>
            <person name="Wilczek-Boney K."/>
            <person name="Hale W."/>
            <person name="Jakkamsetti A."/>
            <person name="Pham P."/>
            <person name="Ruth R."/>
            <person name="San Lucas F."/>
            <person name="Warren J."/>
            <person name="Zhang J."/>
            <person name="Zhao Z."/>
            <person name="Zhou C."/>
            <person name="Zhu D."/>
            <person name="Lee S."/>
            <person name="Bess C."/>
            <person name="Blankenburg K."/>
            <person name="Forbes L."/>
            <person name="Fu Q."/>
            <person name="Gubbala S."/>
            <person name="Hirani K."/>
            <person name="Jayaseelan J.C."/>
            <person name="Lara F."/>
            <person name="Munidasa M."/>
            <person name="Palculict T."/>
            <person name="Patil S."/>
            <person name="Pu L.-L."/>
            <person name="Saada N."/>
            <person name="Tang L."/>
            <person name="Weissenberger G."/>
            <person name="Zhu Y."/>
            <person name="Hemphill L."/>
            <person name="Shang Y."/>
            <person name="Youmans B."/>
            <person name="Ayvaz T."/>
            <person name="Ross M."/>
            <person name="Santibanez J."/>
            <person name="Aqrawi P."/>
            <person name="Gross S."/>
            <person name="Joshi V."/>
            <person name="Fowler G."/>
            <person name="Nazareth L."/>
            <person name="Reid J."/>
            <person name="Worley K."/>
            <person name="Petrosino J."/>
            <person name="Highlander S."/>
            <person name="Gibbs R."/>
        </authorList>
    </citation>
    <scope>NUCLEOTIDE SEQUENCE [LARGE SCALE GENOMIC DNA]</scope>
    <source>
        <strain evidence="1 2">ATCC 27679</strain>
    </source>
</reference>
<dbReference type="EMBL" id="AEEQ01000011">
    <property type="protein sequence ID" value="EFM40836.1"/>
    <property type="molecule type" value="Genomic_DNA"/>
</dbReference>
<protein>
    <submittedName>
        <fullName evidence="1">Uncharacterized protein</fullName>
    </submittedName>
</protein>
<gene>
    <name evidence="1" type="ORF">HMPREF0168_1859</name>
</gene>
<proteinExistence type="predicted"/>
<dbReference type="Proteomes" id="UP000003323">
    <property type="component" value="Unassembled WGS sequence"/>
</dbReference>
<name>E0Q9B3_9BIFI</name>